<sequence>GNSSALSADDLFKQVQETVQHEPVDGFDLEVIGQFVRIEHTLEALKRLSKILKKLPGTASDIHETCEMWNDHSTAADENEMQGIIQ</sequence>
<accession>A0AA38FU51</accession>
<dbReference type="Proteomes" id="UP000824469">
    <property type="component" value="Unassembled WGS sequence"/>
</dbReference>
<dbReference type="EMBL" id="JAHRHJ020000006">
    <property type="protein sequence ID" value="KAH9310452.1"/>
    <property type="molecule type" value="Genomic_DNA"/>
</dbReference>
<comment type="caution">
    <text evidence="1">The sequence shown here is derived from an EMBL/GenBank/DDBJ whole genome shotgun (WGS) entry which is preliminary data.</text>
</comment>
<dbReference type="AlphaFoldDB" id="A0AA38FU51"/>
<organism evidence="1 2">
    <name type="scientific">Taxus chinensis</name>
    <name type="common">Chinese yew</name>
    <name type="synonym">Taxus wallichiana var. chinensis</name>
    <dbReference type="NCBI Taxonomy" id="29808"/>
    <lineage>
        <taxon>Eukaryota</taxon>
        <taxon>Viridiplantae</taxon>
        <taxon>Streptophyta</taxon>
        <taxon>Embryophyta</taxon>
        <taxon>Tracheophyta</taxon>
        <taxon>Spermatophyta</taxon>
        <taxon>Pinopsida</taxon>
        <taxon>Pinidae</taxon>
        <taxon>Conifers II</taxon>
        <taxon>Cupressales</taxon>
        <taxon>Taxaceae</taxon>
        <taxon>Taxus</taxon>
    </lineage>
</organism>
<feature type="non-terminal residue" evidence="1">
    <location>
        <position position="86"/>
    </location>
</feature>
<name>A0AA38FU51_TAXCH</name>
<proteinExistence type="predicted"/>
<protein>
    <submittedName>
        <fullName evidence="1">Uncharacterized protein</fullName>
    </submittedName>
</protein>
<evidence type="ECO:0000313" key="1">
    <source>
        <dbReference type="EMBL" id="KAH9310452.1"/>
    </source>
</evidence>
<feature type="non-terminal residue" evidence="1">
    <location>
        <position position="1"/>
    </location>
</feature>
<gene>
    <name evidence="1" type="ORF">KI387_025487</name>
</gene>
<reference evidence="1 2" key="1">
    <citation type="journal article" date="2021" name="Nat. Plants">
        <title>The Taxus genome provides insights into paclitaxel biosynthesis.</title>
        <authorList>
            <person name="Xiong X."/>
            <person name="Gou J."/>
            <person name="Liao Q."/>
            <person name="Li Y."/>
            <person name="Zhou Q."/>
            <person name="Bi G."/>
            <person name="Li C."/>
            <person name="Du R."/>
            <person name="Wang X."/>
            <person name="Sun T."/>
            <person name="Guo L."/>
            <person name="Liang H."/>
            <person name="Lu P."/>
            <person name="Wu Y."/>
            <person name="Zhang Z."/>
            <person name="Ro D.K."/>
            <person name="Shang Y."/>
            <person name="Huang S."/>
            <person name="Yan J."/>
        </authorList>
    </citation>
    <scope>NUCLEOTIDE SEQUENCE [LARGE SCALE GENOMIC DNA]</scope>
    <source>
        <strain evidence="1">Ta-2019</strain>
    </source>
</reference>
<evidence type="ECO:0000313" key="2">
    <source>
        <dbReference type="Proteomes" id="UP000824469"/>
    </source>
</evidence>
<keyword evidence="2" id="KW-1185">Reference proteome</keyword>